<keyword evidence="6 9" id="KW-1133">Transmembrane helix</keyword>
<keyword evidence="3 9" id="KW-1003">Cell membrane</keyword>
<comment type="subcellular location">
    <subcellularLocation>
        <location evidence="9">Cell membrane</location>
        <topology evidence="9">Single-pass membrane protein</topology>
    </subcellularLocation>
    <subcellularLocation>
        <location evidence="1">Membrane</location>
    </subcellularLocation>
</comment>
<dbReference type="RefSeq" id="WP_092129752.1">
    <property type="nucleotide sequence ID" value="NZ_FMYU01000018.1"/>
</dbReference>
<evidence type="ECO:0000313" key="11">
    <source>
        <dbReference type="Proteomes" id="UP000199411"/>
    </source>
</evidence>
<protein>
    <recommendedName>
        <fullName evidence="9">Protein translocase subunit SecE</fullName>
    </recommendedName>
</protein>
<accession>A0A1G6RLH2</accession>
<reference evidence="11" key="1">
    <citation type="submission" date="2016-10" db="EMBL/GenBank/DDBJ databases">
        <authorList>
            <person name="Varghese N."/>
            <person name="Submissions S."/>
        </authorList>
    </citation>
    <scope>NUCLEOTIDE SEQUENCE [LARGE SCALE GENOMIC DNA]</scope>
    <source>
        <strain evidence="11">DSM 8415</strain>
    </source>
</reference>
<evidence type="ECO:0000256" key="4">
    <source>
        <dbReference type="ARBA" id="ARBA00022692"/>
    </source>
</evidence>
<name>A0A1G6RLH2_9BACT</name>
<evidence type="ECO:0000256" key="3">
    <source>
        <dbReference type="ARBA" id="ARBA00022475"/>
    </source>
</evidence>
<keyword evidence="4 9" id="KW-0812">Transmembrane</keyword>
<keyword evidence="7 9" id="KW-0811">Translocation</keyword>
<comment type="similarity">
    <text evidence="9">Belongs to the SecE/SEC61-gamma family.</text>
</comment>
<evidence type="ECO:0000256" key="9">
    <source>
        <dbReference type="HAMAP-Rule" id="MF_00422"/>
    </source>
</evidence>
<keyword evidence="11" id="KW-1185">Reference proteome</keyword>
<comment type="function">
    <text evidence="9">Essential subunit of the Sec protein translocation channel SecYEG. Clamps together the 2 halves of SecY. May contact the channel plug during translocation.</text>
</comment>
<dbReference type="GO" id="GO:0009306">
    <property type="term" value="P:protein secretion"/>
    <property type="evidence" value="ECO:0007669"/>
    <property type="project" value="UniProtKB-UniRule"/>
</dbReference>
<sequence>MFEKVKSFLEEVKAEMKKVVWPKKREIVTATIAVIVFSFVVSVLLGLLDFIFSYGLEKLFK</sequence>
<evidence type="ECO:0000256" key="8">
    <source>
        <dbReference type="ARBA" id="ARBA00023136"/>
    </source>
</evidence>
<dbReference type="Gene3D" id="1.20.5.1030">
    <property type="entry name" value="Preprotein translocase secy subunit"/>
    <property type="match status" value="1"/>
</dbReference>
<dbReference type="InterPro" id="IPR038379">
    <property type="entry name" value="SecE_sf"/>
</dbReference>
<dbReference type="GO" id="GO:0065002">
    <property type="term" value="P:intracellular protein transmembrane transport"/>
    <property type="evidence" value="ECO:0007669"/>
    <property type="project" value="UniProtKB-UniRule"/>
</dbReference>
<dbReference type="GO" id="GO:0005886">
    <property type="term" value="C:plasma membrane"/>
    <property type="evidence" value="ECO:0007669"/>
    <property type="project" value="UniProtKB-SubCell"/>
</dbReference>
<dbReference type="PANTHER" id="PTHR33910:SF1">
    <property type="entry name" value="PROTEIN TRANSLOCASE SUBUNIT SECE"/>
    <property type="match status" value="1"/>
</dbReference>
<evidence type="ECO:0000256" key="6">
    <source>
        <dbReference type="ARBA" id="ARBA00022989"/>
    </source>
</evidence>
<dbReference type="PROSITE" id="PS01067">
    <property type="entry name" value="SECE_SEC61G"/>
    <property type="match status" value="1"/>
</dbReference>
<dbReference type="GO" id="GO:0043952">
    <property type="term" value="P:protein transport by the Sec complex"/>
    <property type="evidence" value="ECO:0007669"/>
    <property type="project" value="UniProtKB-UniRule"/>
</dbReference>
<dbReference type="Pfam" id="PF00584">
    <property type="entry name" value="SecE"/>
    <property type="match status" value="1"/>
</dbReference>
<comment type="subunit">
    <text evidence="9">Component of the Sec protein translocase complex. Heterotrimer consisting of SecY, SecE and SecG subunits. The heterotrimers can form oligomers, although 1 heterotrimer is thought to be able to translocate proteins. Interacts with the ribosome. Interacts with SecDF, and other proteins may be involved. Interacts with SecA.</text>
</comment>
<keyword evidence="5 9" id="KW-0653">Protein transport</keyword>
<dbReference type="Proteomes" id="UP000199411">
    <property type="component" value="Unassembled WGS sequence"/>
</dbReference>
<evidence type="ECO:0000256" key="7">
    <source>
        <dbReference type="ARBA" id="ARBA00023010"/>
    </source>
</evidence>
<dbReference type="InterPro" id="IPR005807">
    <property type="entry name" value="SecE_bac"/>
</dbReference>
<evidence type="ECO:0000256" key="2">
    <source>
        <dbReference type="ARBA" id="ARBA00022448"/>
    </source>
</evidence>
<evidence type="ECO:0000313" key="10">
    <source>
        <dbReference type="EMBL" id="SDD04766.1"/>
    </source>
</evidence>
<keyword evidence="2 9" id="KW-0813">Transport</keyword>
<evidence type="ECO:0000256" key="5">
    <source>
        <dbReference type="ARBA" id="ARBA00022927"/>
    </source>
</evidence>
<dbReference type="HAMAP" id="MF_00422">
    <property type="entry name" value="SecE"/>
    <property type="match status" value="1"/>
</dbReference>
<dbReference type="AlphaFoldDB" id="A0A1G6RLH2"/>
<proteinExistence type="inferred from homology"/>
<dbReference type="InterPro" id="IPR001901">
    <property type="entry name" value="Translocase_SecE/Sec61-g"/>
</dbReference>
<keyword evidence="8 9" id="KW-0472">Membrane</keyword>
<evidence type="ECO:0000256" key="1">
    <source>
        <dbReference type="ARBA" id="ARBA00004370"/>
    </source>
</evidence>
<dbReference type="GO" id="GO:0006605">
    <property type="term" value="P:protein targeting"/>
    <property type="evidence" value="ECO:0007669"/>
    <property type="project" value="UniProtKB-UniRule"/>
</dbReference>
<dbReference type="PANTHER" id="PTHR33910">
    <property type="entry name" value="PROTEIN TRANSLOCASE SUBUNIT SECE"/>
    <property type="match status" value="1"/>
</dbReference>
<feature type="transmembrane region" description="Helical" evidence="9">
    <location>
        <begin position="27"/>
        <end position="52"/>
    </location>
</feature>
<dbReference type="OrthoDB" id="9812738at2"/>
<dbReference type="NCBIfam" id="TIGR00964">
    <property type="entry name" value="secE_bact"/>
    <property type="match status" value="1"/>
</dbReference>
<dbReference type="EMBL" id="FMYU01000018">
    <property type="protein sequence ID" value="SDD04766.1"/>
    <property type="molecule type" value="Genomic_DNA"/>
</dbReference>
<organism evidence="10 11">
    <name type="scientific">Desulfurella multipotens</name>
    <dbReference type="NCBI Taxonomy" id="79269"/>
    <lineage>
        <taxon>Bacteria</taxon>
        <taxon>Pseudomonadati</taxon>
        <taxon>Campylobacterota</taxon>
        <taxon>Desulfurellia</taxon>
        <taxon>Desulfurellales</taxon>
        <taxon>Desulfurellaceae</taxon>
        <taxon>Desulfurella</taxon>
    </lineage>
</organism>
<gene>
    <name evidence="9" type="primary">secE</name>
    <name evidence="10" type="ORF">SAMN05660835_01809</name>
</gene>
<dbReference type="GO" id="GO:0008320">
    <property type="term" value="F:protein transmembrane transporter activity"/>
    <property type="evidence" value="ECO:0007669"/>
    <property type="project" value="UniProtKB-UniRule"/>
</dbReference>